<dbReference type="Gene3D" id="3.30.450.150">
    <property type="entry name" value="Haem-degrading domain"/>
    <property type="match status" value="1"/>
</dbReference>
<sequence length="352" mass="37923">MGIYTKTGDKGTTALVSGVRVAKTDIQVEAYGTIDELNTHISVAQKQATVPETIALLESIQYQLFFMGAELASPDVSIHADNQQQVTDSDIKALENAIDHAMARVPELHSFVLPGSSGAGSQLHLARAVARRAERRILTLNETKPVRGELMRYLNRLSDALYALARREDHEQQLQSVIAQVTTRYQAALLSKEDILSGEKLAENRQSKTTPQESTPKPQTSADATQAALKLLTLAVTEAQRIGIPIVFALVDKHGNAILSYRMPNALLVSHELAPKKAYTAVALKMATHELHALVQPGQDLYQLEASCAGEIVSFGGGFPIWIDGELAGGIGISGGTVEQDMQIAQAALQGI</sequence>
<dbReference type="EMBL" id="JAWRCO010000002">
    <property type="protein sequence ID" value="MDW6005175.1"/>
    <property type="molecule type" value="Genomic_DNA"/>
</dbReference>
<dbReference type="AlphaFoldDB" id="A0A1Y6IY64"/>
<dbReference type="SUPFAM" id="SSF143744">
    <property type="entry name" value="GlcG-like"/>
    <property type="match status" value="1"/>
</dbReference>
<dbReference type="Pfam" id="PF01923">
    <property type="entry name" value="Cob_adeno_trans"/>
    <property type="match status" value="1"/>
</dbReference>
<feature type="domain" description="Cobalamin adenosyltransferase-like" evidence="5">
    <location>
        <begin position="3"/>
        <end position="166"/>
    </location>
</feature>
<protein>
    <submittedName>
        <fullName evidence="7">Cob(I)yrinic acid a,c-diamide adenosyltransferase</fullName>
        <ecNumber evidence="7">2.5.1.17</ecNumber>
    </submittedName>
</protein>
<dbReference type="Pfam" id="PF03928">
    <property type="entry name" value="HbpS-like"/>
    <property type="match status" value="1"/>
</dbReference>
<keyword evidence="9" id="KW-1185">Reference proteome</keyword>
<dbReference type="Proteomes" id="UP000196125">
    <property type="component" value="Unassembled WGS sequence"/>
</dbReference>
<dbReference type="SUPFAM" id="SSF89028">
    <property type="entry name" value="Cobalamin adenosyltransferase-like"/>
    <property type="match status" value="1"/>
</dbReference>
<dbReference type="PANTHER" id="PTHR12213:SF0">
    <property type="entry name" value="CORRINOID ADENOSYLTRANSFERASE MMAB"/>
    <property type="match status" value="1"/>
</dbReference>
<dbReference type="InterPro" id="IPR009221">
    <property type="entry name" value="PduO"/>
</dbReference>
<evidence type="ECO:0000313" key="7">
    <source>
        <dbReference type="EMBL" id="SMS02615.1"/>
    </source>
</evidence>
<reference evidence="6 9" key="2">
    <citation type="submission" date="2023-11" db="EMBL/GenBank/DDBJ databases">
        <title>Plant-associative lifestyle of Vibrio porteresiae and its evolutionary dynamics.</title>
        <authorList>
            <person name="Rameshkumar N."/>
            <person name="Kirti K."/>
        </authorList>
    </citation>
    <scope>NUCLEOTIDE SEQUENCE [LARGE SCALE GENOMIC DNA]</scope>
    <source>
        <strain evidence="6 9">MSSRF38</strain>
    </source>
</reference>
<reference evidence="7 8" key="1">
    <citation type="submission" date="2017-05" db="EMBL/GenBank/DDBJ databases">
        <authorList>
            <person name="Song R."/>
            <person name="Chenine A.L."/>
            <person name="Ruprecht R.M."/>
        </authorList>
    </citation>
    <scope>NUCLEOTIDE SEQUENCE [LARGE SCALE GENOMIC DNA]</scope>
    <source>
        <strain evidence="7 8">CECT 7927</strain>
    </source>
</reference>
<proteinExistence type="predicted"/>
<feature type="region of interest" description="Disordered" evidence="4">
    <location>
        <begin position="202"/>
        <end position="222"/>
    </location>
</feature>
<dbReference type="InterPro" id="IPR016030">
    <property type="entry name" value="CblAdoTrfase-like"/>
</dbReference>
<name>A0A1Y6IY64_9VIBR</name>
<organism evidence="7 8">
    <name type="scientific">Vibrio mangrovi</name>
    <dbReference type="NCBI Taxonomy" id="474394"/>
    <lineage>
        <taxon>Bacteria</taxon>
        <taxon>Pseudomonadati</taxon>
        <taxon>Pseudomonadota</taxon>
        <taxon>Gammaproteobacteria</taxon>
        <taxon>Vibrionales</taxon>
        <taxon>Vibrionaceae</taxon>
        <taxon>Vibrio</taxon>
    </lineage>
</organism>
<dbReference type="NCBIfam" id="TIGR00636">
    <property type="entry name" value="PduO_Nterm"/>
    <property type="match status" value="1"/>
</dbReference>
<feature type="compositionally biased region" description="Polar residues" evidence="4">
    <location>
        <begin position="207"/>
        <end position="221"/>
    </location>
</feature>
<gene>
    <name evidence="7" type="primary">yvqK</name>
    <name evidence="6" type="ORF">SBX37_20120</name>
    <name evidence="7" type="ORF">VIM7927_03949</name>
</gene>
<dbReference type="Proteomes" id="UP001283366">
    <property type="component" value="Unassembled WGS sequence"/>
</dbReference>
<dbReference type="PANTHER" id="PTHR12213">
    <property type="entry name" value="CORRINOID ADENOSYLTRANSFERASE"/>
    <property type="match status" value="1"/>
</dbReference>
<dbReference type="InterPro" id="IPR005624">
    <property type="entry name" value="PduO/GlcC-like"/>
</dbReference>
<dbReference type="RefSeq" id="WP_087482620.1">
    <property type="nucleotide sequence ID" value="NZ_AP024884.1"/>
</dbReference>
<keyword evidence="2" id="KW-0547">Nucleotide-binding</keyword>
<evidence type="ECO:0000256" key="1">
    <source>
        <dbReference type="ARBA" id="ARBA00022679"/>
    </source>
</evidence>
<evidence type="ECO:0000313" key="6">
    <source>
        <dbReference type="EMBL" id="MDW6005175.1"/>
    </source>
</evidence>
<dbReference type="EMBL" id="FXXI01000011">
    <property type="protein sequence ID" value="SMS02615.1"/>
    <property type="molecule type" value="Genomic_DNA"/>
</dbReference>
<accession>A0A1Y6IY64</accession>
<keyword evidence="1 7" id="KW-0808">Transferase</keyword>
<evidence type="ECO:0000256" key="2">
    <source>
        <dbReference type="ARBA" id="ARBA00022741"/>
    </source>
</evidence>
<evidence type="ECO:0000313" key="8">
    <source>
        <dbReference type="Proteomes" id="UP000196125"/>
    </source>
</evidence>
<dbReference type="InterPro" id="IPR029499">
    <property type="entry name" value="PduO-typ"/>
</dbReference>
<keyword evidence="3" id="KW-0067">ATP-binding</keyword>
<evidence type="ECO:0000256" key="3">
    <source>
        <dbReference type="ARBA" id="ARBA00022840"/>
    </source>
</evidence>
<dbReference type="InterPro" id="IPR038084">
    <property type="entry name" value="PduO/GlcC-like_sf"/>
</dbReference>
<evidence type="ECO:0000259" key="5">
    <source>
        <dbReference type="Pfam" id="PF01923"/>
    </source>
</evidence>
<evidence type="ECO:0000313" key="9">
    <source>
        <dbReference type="Proteomes" id="UP001283366"/>
    </source>
</evidence>
<evidence type="ECO:0000256" key="4">
    <source>
        <dbReference type="SAM" id="MobiDB-lite"/>
    </source>
</evidence>
<dbReference type="OrthoDB" id="9778896at2"/>
<dbReference type="PIRSF" id="PIRSF036411">
    <property type="entry name" value="ATR_PduO"/>
    <property type="match status" value="1"/>
</dbReference>
<dbReference type="GO" id="GO:0008817">
    <property type="term" value="F:corrinoid adenosyltransferase activity"/>
    <property type="evidence" value="ECO:0007669"/>
    <property type="project" value="UniProtKB-EC"/>
</dbReference>
<dbReference type="Gene3D" id="1.20.1200.10">
    <property type="entry name" value="Cobalamin adenosyltransferase-like"/>
    <property type="match status" value="1"/>
</dbReference>
<dbReference type="InterPro" id="IPR036451">
    <property type="entry name" value="CblAdoTrfase-like_sf"/>
</dbReference>
<dbReference type="GO" id="GO:0005524">
    <property type="term" value="F:ATP binding"/>
    <property type="evidence" value="ECO:0007669"/>
    <property type="project" value="UniProtKB-KW"/>
</dbReference>
<dbReference type="EC" id="2.5.1.17" evidence="7"/>